<sequence length="350" mass="38738">MEKISPYQGLEPRAFWRTGYQEGDYPPADLYRPKWALSKTDRIVTAGSCFAQHVGRALRKNGFTVLDAEPAPEGLAPERHGENGYGMYSARYGNIYTTRQLRQLMEEAWDGPRDFDAIWTKGGRFHDAMRPNVDPQGLDSAEAVKAARVKHLAAVKEVFSQADVFIFTLGLTEAWMHKPSGQVYAIAPGTVAGVYDPSVHGFVNFRAAEVRADLVAALARLKETNPKLRVLLTVSPVPLTATASGGHILAATTWSKSVLRAVAGELYEDFPEVDYFPSYEIVTSTRAGISFFEPNFRQVTEAGVARVMQVFTAAHLGAAAPETETEEKTRKRSEEERQARKAERQKAKKG</sequence>
<name>A0AAE4Y7N1_9RHOB</name>
<dbReference type="RefSeq" id="WP_168774235.1">
    <property type="nucleotide sequence ID" value="NZ_JAABNR010000006.1"/>
</dbReference>
<keyword evidence="4" id="KW-1185">Reference proteome</keyword>
<dbReference type="Proteomes" id="UP001193501">
    <property type="component" value="Unassembled WGS sequence"/>
</dbReference>
<dbReference type="EMBL" id="JAABNR010000006">
    <property type="protein sequence ID" value="NBZ87417.1"/>
    <property type="molecule type" value="Genomic_DNA"/>
</dbReference>
<dbReference type="InterPro" id="IPR014982">
    <property type="entry name" value="GSCFA"/>
</dbReference>
<feature type="compositionally biased region" description="Basic and acidic residues" evidence="1">
    <location>
        <begin position="326"/>
        <end position="350"/>
    </location>
</feature>
<organism evidence="3 4">
    <name type="scientific">Stagnihabitans tardus</name>
    <dbReference type="NCBI Taxonomy" id="2699202"/>
    <lineage>
        <taxon>Bacteria</taxon>
        <taxon>Pseudomonadati</taxon>
        <taxon>Pseudomonadota</taxon>
        <taxon>Alphaproteobacteria</taxon>
        <taxon>Rhodobacterales</taxon>
        <taxon>Paracoccaceae</taxon>
        <taxon>Stagnihabitans</taxon>
    </lineage>
</organism>
<proteinExistence type="predicted"/>
<dbReference type="AlphaFoldDB" id="A0AAE4Y7N1"/>
<comment type="caution">
    <text evidence="3">The sequence shown here is derived from an EMBL/GenBank/DDBJ whole genome shotgun (WGS) entry which is preliminary data.</text>
</comment>
<feature type="domain" description="GSCFA" evidence="2">
    <location>
        <begin position="42"/>
        <end position="311"/>
    </location>
</feature>
<reference evidence="3" key="1">
    <citation type="submission" date="2020-01" db="EMBL/GenBank/DDBJ databases">
        <authorList>
            <person name="Chen W.-M."/>
        </authorList>
    </citation>
    <scope>NUCLEOTIDE SEQUENCE</scope>
    <source>
        <strain evidence="3">CYK-10</strain>
    </source>
</reference>
<evidence type="ECO:0000259" key="2">
    <source>
        <dbReference type="Pfam" id="PF08885"/>
    </source>
</evidence>
<dbReference type="Pfam" id="PF08885">
    <property type="entry name" value="GSCFA"/>
    <property type="match status" value="1"/>
</dbReference>
<evidence type="ECO:0000313" key="4">
    <source>
        <dbReference type="Proteomes" id="UP001193501"/>
    </source>
</evidence>
<evidence type="ECO:0000256" key="1">
    <source>
        <dbReference type="SAM" id="MobiDB-lite"/>
    </source>
</evidence>
<protein>
    <submittedName>
        <fullName evidence="3">GSCFA family protein</fullName>
    </submittedName>
</protein>
<gene>
    <name evidence="3" type="ORF">GV832_07475</name>
</gene>
<accession>A0AAE4Y7N1</accession>
<feature type="region of interest" description="Disordered" evidence="1">
    <location>
        <begin position="318"/>
        <end position="350"/>
    </location>
</feature>
<evidence type="ECO:0000313" key="3">
    <source>
        <dbReference type="EMBL" id="NBZ87417.1"/>
    </source>
</evidence>